<evidence type="ECO:0000313" key="5">
    <source>
        <dbReference type="Proteomes" id="UP000619260"/>
    </source>
</evidence>
<dbReference type="RefSeq" id="WP_203904645.1">
    <property type="nucleotide sequence ID" value="NZ_BOPF01000045.1"/>
</dbReference>
<evidence type="ECO:0000256" key="1">
    <source>
        <dbReference type="ARBA" id="ARBA00006484"/>
    </source>
</evidence>
<keyword evidence="5" id="KW-1185">Reference proteome</keyword>
<keyword evidence="2" id="KW-0560">Oxidoreductase</keyword>
<organism evidence="4 5">
    <name type="scientific">Virgisporangium aliadipatigenens</name>
    <dbReference type="NCBI Taxonomy" id="741659"/>
    <lineage>
        <taxon>Bacteria</taxon>
        <taxon>Bacillati</taxon>
        <taxon>Actinomycetota</taxon>
        <taxon>Actinomycetes</taxon>
        <taxon>Micromonosporales</taxon>
        <taxon>Micromonosporaceae</taxon>
        <taxon>Virgisporangium</taxon>
    </lineage>
</organism>
<dbReference type="SUPFAM" id="SSF51735">
    <property type="entry name" value="NAD(P)-binding Rossmann-fold domains"/>
    <property type="match status" value="1"/>
</dbReference>
<dbReference type="InterPro" id="IPR036291">
    <property type="entry name" value="NAD(P)-bd_dom_sf"/>
</dbReference>
<dbReference type="Gene3D" id="3.40.50.720">
    <property type="entry name" value="NAD(P)-binding Rossmann-like Domain"/>
    <property type="match status" value="1"/>
</dbReference>
<name>A0A8J4DUE7_9ACTN</name>
<reference evidence="4" key="1">
    <citation type="submission" date="2021-01" db="EMBL/GenBank/DDBJ databases">
        <title>Whole genome shotgun sequence of Virgisporangium aliadipatigenens NBRC 105644.</title>
        <authorList>
            <person name="Komaki H."/>
            <person name="Tamura T."/>
        </authorList>
    </citation>
    <scope>NUCLEOTIDE SEQUENCE</scope>
    <source>
        <strain evidence="4">NBRC 105644</strain>
    </source>
</reference>
<dbReference type="PRINTS" id="PR00080">
    <property type="entry name" value="SDRFAMILY"/>
</dbReference>
<dbReference type="Pfam" id="PF00106">
    <property type="entry name" value="adh_short"/>
    <property type="match status" value="1"/>
</dbReference>
<comment type="similarity">
    <text evidence="1 3">Belongs to the short-chain dehydrogenases/reductases (SDR) family.</text>
</comment>
<dbReference type="PANTHER" id="PTHR44196">
    <property type="entry name" value="DEHYDROGENASE/REDUCTASE SDR FAMILY MEMBER 7B"/>
    <property type="match status" value="1"/>
</dbReference>
<dbReference type="PRINTS" id="PR00081">
    <property type="entry name" value="GDHRDH"/>
</dbReference>
<dbReference type="PANTHER" id="PTHR44196:SF1">
    <property type="entry name" value="DEHYDROGENASE_REDUCTASE SDR FAMILY MEMBER 7B"/>
    <property type="match status" value="1"/>
</dbReference>
<evidence type="ECO:0000313" key="4">
    <source>
        <dbReference type="EMBL" id="GIJ51235.1"/>
    </source>
</evidence>
<evidence type="ECO:0000256" key="3">
    <source>
        <dbReference type="RuleBase" id="RU000363"/>
    </source>
</evidence>
<dbReference type="GO" id="GO:0016020">
    <property type="term" value="C:membrane"/>
    <property type="evidence" value="ECO:0007669"/>
    <property type="project" value="TreeGrafter"/>
</dbReference>
<dbReference type="Proteomes" id="UP000619260">
    <property type="component" value="Unassembled WGS sequence"/>
</dbReference>
<evidence type="ECO:0000256" key="2">
    <source>
        <dbReference type="ARBA" id="ARBA00023002"/>
    </source>
</evidence>
<dbReference type="AlphaFoldDB" id="A0A8J4DUE7"/>
<proteinExistence type="inferred from homology"/>
<protein>
    <submittedName>
        <fullName evidence="4">Short-chain dehydrogenase</fullName>
    </submittedName>
</protein>
<sequence length="301" mass="31524">MSLRRPLSESVVVLTGASGGIGAATAEALARHGTAVVLAGRGPDALAEVAQRCRAAGGRALDVPTEITDRAAVAALADKAESRYGRIDAWINNASVGLYAALEDAPVEQVRRTIEVNVFGYLHGVQEALPRMRATGGGVLVNVASVLGAVTTPFMGAYNLSKHAVRALSDTLRQEIGDEPVSVCTVLPASIDTPFYPNAANVTGRTPRPIPPVYRPETVATTIVRVLRRPRREAYAGALGHAMAIGQRIAPGLTERGMGWYGARAAFSPGRAPVSTGNLYRPSALLLGGLAAAVAYRRITR</sequence>
<comment type="caution">
    <text evidence="4">The sequence shown here is derived from an EMBL/GenBank/DDBJ whole genome shotgun (WGS) entry which is preliminary data.</text>
</comment>
<dbReference type="InterPro" id="IPR002347">
    <property type="entry name" value="SDR_fam"/>
</dbReference>
<gene>
    <name evidence="4" type="ORF">Val02_81210</name>
</gene>
<accession>A0A8J4DUE7</accession>
<dbReference type="GO" id="GO:0016491">
    <property type="term" value="F:oxidoreductase activity"/>
    <property type="evidence" value="ECO:0007669"/>
    <property type="project" value="UniProtKB-KW"/>
</dbReference>
<dbReference type="EMBL" id="BOPF01000045">
    <property type="protein sequence ID" value="GIJ51235.1"/>
    <property type="molecule type" value="Genomic_DNA"/>
</dbReference>